<dbReference type="Proteomes" id="UP000197019">
    <property type="component" value="Chromosome"/>
</dbReference>
<gene>
    <name evidence="3" type="ORF">AADEFJLK_03139</name>
    <name evidence="2" type="ORF">CEK71_09155</name>
</gene>
<evidence type="ECO:0000313" key="3">
    <source>
        <dbReference type="EMBL" id="POZ51176.1"/>
    </source>
</evidence>
<evidence type="ECO:0000313" key="4">
    <source>
        <dbReference type="Proteomes" id="UP000197019"/>
    </source>
</evidence>
<dbReference type="EMBL" id="CP022129">
    <property type="protein sequence ID" value="ASF46234.1"/>
    <property type="molecule type" value="Genomic_DNA"/>
</dbReference>
<evidence type="ECO:0008006" key="6">
    <source>
        <dbReference type="Google" id="ProtNLM"/>
    </source>
</evidence>
<organism evidence="2 4">
    <name type="scientific">Methylovulum psychrotolerans</name>
    <dbReference type="NCBI Taxonomy" id="1704499"/>
    <lineage>
        <taxon>Bacteria</taxon>
        <taxon>Pseudomonadati</taxon>
        <taxon>Pseudomonadota</taxon>
        <taxon>Gammaproteobacteria</taxon>
        <taxon>Methylococcales</taxon>
        <taxon>Methylococcaceae</taxon>
        <taxon>Methylovulum</taxon>
    </lineage>
</organism>
<evidence type="ECO:0000313" key="5">
    <source>
        <dbReference type="Proteomes" id="UP000237423"/>
    </source>
</evidence>
<sequence>MLLQKNSVIALAFGLLSGCASIVNHAPNPVTITSVPERANFVVTNHDGKVVHSGITPSTVTLKPDAGYFRGEKYTLKFQKEGFNSQGTPLHAQLNNWYWGNILLGSPIGMFIVDPLTGSMWAMPETKSVVLVPNQ</sequence>
<feature type="signal peptide" evidence="1">
    <location>
        <begin position="1"/>
        <end position="26"/>
    </location>
</feature>
<dbReference type="Proteomes" id="UP000237423">
    <property type="component" value="Unassembled WGS sequence"/>
</dbReference>
<feature type="chain" id="PRO_5036030969" description="PEGA domain-containing protein" evidence="1">
    <location>
        <begin position="27"/>
        <end position="135"/>
    </location>
</feature>
<keyword evidence="1" id="KW-0732">Signal</keyword>
<evidence type="ECO:0000313" key="2">
    <source>
        <dbReference type="EMBL" id="ASF46234.1"/>
    </source>
</evidence>
<name>A0A1Z4BY57_9GAMM</name>
<reference evidence="3 5" key="2">
    <citation type="submission" date="2017-11" db="EMBL/GenBank/DDBJ databases">
        <title>Draft Genome Sequence of Methylobacter psychrotolerans Sph1T, an Obligate Methanotroph from Low-Temperature Environments.</title>
        <authorList>
            <person name="Oshkin I.Y."/>
            <person name="Miroshnikov K."/>
            <person name="Belova S.E."/>
            <person name="Korzhenkov A."/>
            <person name="Toshchakov S.V."/>
            <person name="Dedysh S.N."/>
        </authorList>
    </citation>
    <scope>NUCLEOTIDE SEQUENCE [LARGE SCALE GENOMIC DNA]</scope>
    <source>
        <strain evidence="3 5">Sph1</strain>
    </source>
</reference>
<evidence type="ECO:0000256" key="1">
    <source>
        <dbReference type="SAM" id="SignalP"/>
    </source>
</evidence>
<dbReference type="RefSeq" id="WP_088619108.1">
    <property type="nucleotide sequence ID" value="NZ_CP022129.1"/>
</dbReference>
<dbReference type="PROSITE" id="PS51257">
    <property type="entry name" value="PROKAR_LIPOPROTEIN"/>
    <property type="match status" value="1"/>
</dbReference>
<accession>A0A1Z4BY57</accession>
<proteinExistence type="predicted"/>
<dbReference type="AlphaFoldDB" id="A0A1Z4BY57"/>
<protein>
    <recommendedName>
        <fullName evidence="6">PEGA domain-containing protein</fullName>
    </recommendedName>
</protein>
<dbReference type="EMBL" id="PGFZ01000007">
    <property type="protein sequence ID" value="POZ51176.1"/>
    <property type="molecule type" value="Genomic_DNA"/>
</dbReference>
<keyword evidence="4" id="KW-1185">Reference proteome</keyword>
<reference evidence="2 4" key="1">
    <citation type="submission" date="2017-06" db="EMBL/GenBank/DDBJ databases">
        <title>Genome Sequencing of the methanotroph Methylovulum psychrotolerants str. HV10-M2 isolated from a high-altitude environment.</title>
        <authorList>
            <person name="Mateos-Rivera A."/>
        </authorList>
    </citation>
    <scope>NUCLEOTIDE SEQUENCE [LARGE SCALE GENOMIC DNA]</scope>
    <source>
        <strain evidence="2 4">HV10_M2</strain>
    </source>
</reference>
<dbReference type="KEGG" id="mpsy:CEK71_09155"/>
<dbReference type="OrthoDB" id="194242at2"/>